<reference evidence="2 3" key="1">
    <citation type="submission" date="2019-12" db="EMBL/GenBank/DDBJ databases">
        <title>Mucilaginibacter sp. HMF7410 genome sequencing and assembly.</title>
        <authorList>
            <person name="Kang H."/>
            <person name="Cha I."/>
            <person name="Kim H."/>
            <person name="Joh K."/>
        </authorList>
    </citation>
    <scope>NUCLEOTIDE SEQUENCE [LARGE SCALE GENOMIC DNA]</scope>
    <source>
        <strain evidence="2 3">HMF7410</strain>
    </source>
</reference>
<evidence type="ECO:0000313" key="2">
    <source>
        <dbReference type="EMBL" id="MVN22409.1"/>
    </source>
</evidence>
<evidence type="ECO:0000313" key="3">
    <source>
        <dbReference type="Proteomes" id="UP000462014"/>
    </source>
</evidence>
<dbReference type="InterPro" id="IPR011990">
    <property type="entry name" value="TPR-like_helical_dom_sf"/>
</dbReference>
<gene>
    <name evidence="2" type="ORF">GO621_12775</name>
</gene>
<evidence type="ECO:0008006" key="4">
    <source>
        <dbReference type="Google" id="ProtNLM"/>
    </source>
</evidence>
<keyword evidence="3" id="KW-1185">Reference proteome</keyword>
<protein>
    <recommendedName>
        <fullName evidence="4">Tetratricopeptide repeat protein</fullName>
    </recommendedName>
</protein>
<dbReference type="AlphaFoldDB" id="A0A7K1SYL8"/>
<keyword evidence="1" id="KW-0732">Signal</keyword>
<sequence>MIKTAFVFLLMFTVASVKAQYNSKVYNLYLDFNEAQWKNQPNIALQKADSILASPEKLPEKAQTNFYRSLAKLYEDHQQTDKAIIYNEKVVAAVPDYYIAHRALGYLYLLPANTLVEKINQSQSKPAEQQKYQEQYFRLIKTALPHLEKAEACDHDDTTLNLIKSLYQKLNDKTSLASLDNRLKLLRKNCIDLLTD</sequence>
<name>A0A7K1SYL8_9SPHI</name>
<proteinExistence type="predicted"/>
<dbReference type="RefSeq" id="WP_157567619.1">
    <property type="nucleotide sequence ID" value="NZ_WPIK01000011.1"/>
</dbReference>
<accession>A0A7K1SYL8</accession>
<feature type="signal peptide" evidence="1">
    <location>
        <begin position="1"/>
        <end position="19"/>
    </location>
</feature>
<feature type="chain" id="PRO_5029653874" description="Tetratricopeptide repeat protein" evidence="1">
    <location>
        <begin position="20"/>
        <end position="196"/>
    </location>
</feature>
<organism evidence="2 3">
    <name type="scientific">Mucilaginibacter arboris</name>
    <dbReference type="NCBI Taxonomy" id="2682090"/>
    <lineage>
        <taxon>Bacteria</taxon>
        <taxon>Pseudomonadati</taxon>
        <taxon>Bacteroidota</taxon>
        <taxon>Sphingobacteriia</taxon>
        <taxon>Sphingobacteriales</taxon>
        <taxon>Sphingobacteriaceae</taxon>
        <taxon>Mucilaginibacter</taxon>
    </lineage>
</organism>
<dbReference type="Gene3D" id="1.25.40.10">
    <property type="entry name" value="Tetratricopeptide repeat domain"/>
    <property type="match status" value="1"/>
</dbReference>
<evidence type="ECO:0000256" key="1">
    <source>
        <dbReference type="SAM" id="SignalP"/>
    </source>
</evidence>
<comment type="caution">
    <text evidence="2">The sequence shown here is derived from an EMBL/GenBank/DDBJ whole genome shotgun (WGS) entry which is preliminary data.</text>
</comment>
<dbReference type="EMBL" id="WPIK01000011">
    <property type="protein sequence ID" value="MVN22409.1"/>
    <property type="molecule type" value="Genomic_DNA"/>
</dbReference>
<dbReference type="Proteomes" id="UP000462014">
    <property type="component" value="Unassembled WGS sequence"/>
</dbReference>